<name>A0A1X7D2U9_TRICW</name>
<organism evidence="2 3">
    <name type="scientific">Trinickia caryophylli</name>
    <name type="common">Paraburkholderia caryophylli</name>
    <dbReference type="NCBI Taxonomy" id="28094"/>
    <lineage>
        <taxon>Bacteria</taxon>
        <taxon>Pseudomonadati</taxon>
        <taxon>Pseudomonadota</taxon>
        <taxon>Betaproteobacteria</taxon>
        <taxon>Burkholderiales</taxon>
        <taxon>Burkholderiaceae</taxon>
        <taxon>Trinickia</taxon>
    </lineage>
</organism>
<feature type="region of interest" description="Disordered" evidence="1">
    <location>
        <begin position="30"/>
        <end position="49"/>
    </location>
</feature>
<gene>
    <name evidence="2" type="ORF">SAMN06295900_102280</name>
</gene>
<dbReference type="AlphaFoldDB" id="A0A1X7D2U9"/>
<evidence type="ECO:0000313" key="3">
    <source>
        <dbReference type="Proteomes" id="UP000192911"/>
    </source>
</evidence>
<evidence type="ECO:0000313" key="2">
    <source>
        <dbReference type="EMBL" id="SMF07195.1"/>
    </source>
</evidence>
<dbReference type="Proteomes" id="UP000192911">
    <property type="component" value="Unassembled WGS sequence"/>
</dbReference>
<proteinExistence type="predicted"/>
<reference evidence="3" key="1">
    <citation type="submission" date="2017-04" db="EMBL/GenBank/DDBJ databases">
        <authorList>
            <person name="Varghese N."/>
            <person name="Submissions S."/>
        </authorList>
    </citation>
    <scope>NUCLEOTIDE SEQUENCE [LARGE SCALE GENOMIC DNA]</scope>
    <source>
        <strain evidence="3">Ballard 720</strain>
    </source>
</reference>
<keyword evidence="3" id="KW-1185">Reference proteome</keyword>
<accession>A0A1X7D2U9</accession>
<dbReference type="EMBL" id="FXAH01000002">
    <property type="protein sequence ID" value="SMF07195.1"/>
    <property type="molecule type" value="Genomic_DNA"/>
</dbReference>
<sequence length="78" mass="8698">MGEIISTGQACQFRRTERQLFPIIELSREINPGSKARTRRPSQSERESSVACNCPVENASERKSTHARTFADCVSRAG</sequence>
<evidence type="ECO:0000256" key="1">
    <source>
        <dbReference type="SAM" id="MobiDB-lite"/>
    </source>
</evidence>
<protein>
    <submittedName>
        <fullName evidence="2">Uncharacterized protein</fullName>
    </submittedName>
</protein>